<dbReference type="InterPro" id="IPR017452">
    <property type="entry name" value="GPCR_Rhodpsn_7TM"/>
</dbReference>
<feature type="transmembrane region" description="Helical" evidence="11">
    <location>
        <begin position="30"/>
        <end position="55"/>
    </location>
</feature>
<dbReference type="SMART" id="SM01381">
    <property type="entry name" value="7TM_GPCR_Srsx"/>
    <property type="match status" value="1"/>
</dbReference>
<protein>
    <recommendedName>
        <fullName evidence="12">G-protein coupled receptors family 1 profile domain-containing protein</fullName>
    </recommendedName>
</protein>
<keyword evidence="6 11" id="KW-0472">Membrane</keyword>
<evidence type="ECO:0000256" key="2">
    <source>
        <dbReference type="ARBA" id="ARBA00010663"/>
    </source>
</evidence>
<feature type="domain" description="G-protein coupled receptors family 1 profile" evidence="12">
    <location>
        <begin position="46"/>
        <end position="302"/>
    </location>
</feature>
<dbReference type="InterPro" id="IPR000276">
    <property type="entry name" value="GPCR_Rhodpsn"/>
</dbReference>
<feature type="region of interest" description="Disordered" evidence="10">
    <location>
        <begin position="410"/>
        <end position="436"/>
    </location>
</feature>
<keyword evidence="7 9" id="KW-0675">Receptor</keyword>
<reference evidence="13" key="1">
    <citation type="journal article" date="2024" name="Gigascience">
        <title>Chromosome-level genome of the poultry shaft louse Menopon gallinae provides insight into the host-switching and adaptive evolution of parasitic lice.</title>
        <authorList>
            <person name="Xu Y."/>
            <person name="Ma L."/>
            <person name="Liu S."/>
            <person name="Liang Y."/>
            <person name="Liu Q."/>
            <person name="He Z."/>
            <person name="Tian L."/>
            <person name="Duan Y."/>
            <person name="Cai W."/>
            <person name="Li H."/>
            <person name="Song F."/>
        </authorList>
    </citation>
    <scope>NUCLEOTIDE SEQUENCE</scope>
    <source>
        <strain evidence="13">Cailab_2023a</strain>
    </source>
</reference>
<evidence type="ECO:0000256" key="11">
    <source>
        <dbReference type="SAM" id="Phobius"/>
    </source>
</evidence>
<dbReference type="GO" id="GO:0042923">
    <property type="term" value="F:neuropeptide binding"/>
    <property type="evidence" value="ECO:0007669"/>
    <property type="project" value="TreeGrafter"/>
</dbReference>
<dbReference type="GO" id="GO:0043005">
    <property type="term" value="C:neuron projection"/>
    <property type="evidence" value="ECO:0007669"/>
    <property type="project" value="TreeGrafter"/>
</dbReference>
<evidence type="ECO:0000256" key="6">
    <source>
        <dbReference type="ARBA" id="ARBA00023136"/>
    </source>
</evidence>
<evidence type="ECO:0000256" key="10">
    <source>
        <dbReference type="SAM" id="MobiDB-lite"/>
    </source>
</evidence>
<comment type="similarity">
    <text evidence="2 9">Belongs to the G-protein coupled receptor 1 family.</text>
</comment>
<feature type="transmembrane region" description="Helical" evidence="11">
    <location>
        <begin position="279"/>
        <end position="305"/>
    </location>
</feature>
<evidence type="ECO:0000256" key="4">
    <source>
        <dbReference type="ARBA" id="ARBA00022989"/>
    </source>
</evidence>
<keyword evidence="3 9" id="KW-0812">Transmembrane</keyword>
<evidence type="ECO:0000256" key="3">
    <source>
        <dbReference type="ARBA" id="ARBA00022692"/>
    </source>
</evidence>
<dbReference type="PANTHER" id="PTHR24235:SF29">
    <property type="entry name" value="GH23382P"/>
    <property type="match status" value="1"/>
</dbReference>
<dbReference type="FunFam" id="1.20.1070.10:FF:000291">
    <property type="entry name" value="Predicted protein"/>
    <property type="match status" value="1"/>
</dbReference>
<name>A0AAW2I3S2_9NEOP</name>
<dbReference type="PANTHER" id="PTHR24235">
    <property type="entry name" value="NEUROPEPTIDE Y RECEPTOR"/>
    <property type="match status" value="1"/>
</dbReference>
<feature type="transmembrane region" description="Helical" evidence="11">
    <location>
        <begin position="104"/>
        <end position="129"/>
    </location>
</feature>
<dbReference type="PROSITE" id="PS50262">
    <property type="entry name" value="G_PROTEIN_RECEP_F1_2"/>
    <property type="match status" value="1"/>
</dbReference>
<dbReference type="GO" id="GO:0004983">
    <property type="term" value="F:neuropeptide Y receptor activity"/>
    <property type="evidence" value="ECO:0007669"/>
    <property type="project" value="InterPro"/>
</dbReference>
<keyword evidence="5 9" id="KW-0297">G-protein coupled receptor</keyword>
<gene>
    <name evidence="13" type="ORF">PYX00_004232</name>
</gene>
<feature type="transmembrane region" description="Helical" evidence="11">
    <location>
        <begin position="188"/>
        <end position="210"/>
    </location>
</feature>
<feature type="transmembrane region" description="Helical" evidence="11">
    <location>
        <begin position="67"/>
        <end position="92"/>
    </location>
</feature>
<dbReference type="PROSITE" id="PS00237">
    <property type="entry name" value="G_PROTEIN_RECEP_F1_1"/>
    <property type="match status" value="1"/>
</dbReference>
<dbReference type="SUPFAM" id="SSF81321">
    <property type="entry name" value="Family A G protein-coupled receptor-like"/>
    <property type="match status" value="1"/>
</dbReference>
<feature type="transmembrane region" description="Helical" evidence="11">
    <location>
        <begin position="141"/>
        <end position="162"/>
    </location>
</feature>
<evidence type="ECO:0000256" key="7">
    <source>
        <dbReference type="ARBA" id="ARBA00023170"/>
    </source>
</evidence>
<comment type="subcellular location">
    <subcellularLocation>
        <location evidence="1">Membrane</location>
        <topology evidence="1">Multi-pass membrane protein</topology>
    </subcellularLocation>
</comment>
<evidence type="ECO:0000256" key="9">
    <source>
        <dbReference type="RuleBase" id="RU000688"/>
    </source>
</evidence>
<evidence type="ECO:0000259" key="12">
    <source>
        <dbReference type="PROSITE" id="PS50262"/>
    </source>
</evidence>
<dbReference type="GO" id="GO:0005886">
    <property type="term" value="C:plasma membrane"/>
    <property type="evidence" value="ECO:0007669"/>
    <property type="project" value="TreeGrafter"/>
</dbReference>
<organism evidence="13">
    <name type="scientific">Menopon gallinae</name>
    <name type="common">poultry shaft louse</name>
    <dbReference type="NCBI Taxonomy" id="328185"/>
    <lineage>
        <taxon>Eukaryota</taxon>
        <taxon>Metazoa</taxon>
        <taxon>Ecdysozoa</taxon>
        <taxon>Arthropoda</taxon>
        <taxon>Hexapoda</taxon>
        <taxon>Insecta</taxon>
        <taxon>Pterygota</taxon>
        <taxon>Neoptera</taxon>
        <taxon>Paraneoptera</taxon>
        <taxon>Psocodea</taxon>
        <taxon>Troctomorpha</taxon>
        <taxon>Phthiraptera</taxon>
        <taxon>Amblycera</taxon>
        <taxon>Menoponidae</taxon>
        <taxon>Menopon</taxon>
    </lineage>
</organism>
<keyword evidence="8 9" id="KW-0807">Transducer</keyword>
<dbReference type="AlphaFoldDB" id="A0AAW2I3S2"/>
<dbReference type="PRINTS" id="PR01012">
    <property type="entry name" value="NRPEPTIDEYR"/>
</dbReference>
<comment type="caution">
    <text evidence="13">The sequence shown here is derived from an EMBL/GenBank/DDBJ whole genome shotgun (WGS) entry which is preliminary data.</text>
</comment>
<dbReference type="CDD" id="cd15203">
    <property type="entry name" value="7tmA_NPYR-like"/>
    <property type="match status" value="1"/>
</dbReference>
<dbReference type="InterPro" id="IPR000611">
    <property type="entry name" value="NPY_rcpt"/>
</dbReference>
<evidence type="ECO:0000256" key="1">
    <source>
        <dbReference type="ARBA" id="ARBA00004141"/>
    </source>
</evidence>
<keyword evidence="4 11" id="KW-1133">Transmembrane helix</keyword>
<dbReference type="Gene3D" id="1.20.1070.10">
    <property type="entry name" value="Rhodopsin 7-helix transmembrane proteins"/>
    <property type="match status" value="1"/>
</dbReference>
<dbReference type="EMBL" id="JARGDH010000002">
    <property type="protein sequence ID" value="KAL0276720.1"/>
    <property type="molecule type" value="Genomic_DNA"/>
</dbReference>
<evidence type="ECO:0000256" key="5">
    <source>
        <dbReference type="ARBA" id="ARBA00023040"/>
    </source>
</evidence>
<accession>A0AAW2I3S2</accession>
<proteinExistence type="inferred from homology"/>
<sequence length="436" mass="49850">MDPSGEQERVAGPNETSREIDPIKYREVQAVFLIFYTVIFVLGIFGNALICYVVCRNRAMQTVTNFFITNLALSDILLCVLCVPFTPLYTFLESWIFGKALCYIVAPAMSISVYISTVTLTSIAIDRFFVIIYPFRPRMKLTTCFAIILGSWLFSILATLPYGCNETNVPVYYCEEEWPRYRGYDFRKIYGCITVTMQFIVPFSVIAFCYTKVSLKLNEQARAKPGTKNSRREEIDRERKRRTNRMLIAMVSIFALSWLPLNGINIINDFSNQVGNWKYYNLLFFFFHALAMSSTCYNPLLYAWLNENFRKEFKEVLPGFARSKRRTSADGVGGWRSEKACNGNETETTVFQTTTMVRRCSSIRIQLTEATANLDRRTDAENLLTPKATYNSERDNVELHLSADDVVLLHGHPEDASPSPPGRAEVENSVYVGQPV</sequence>
<dbReference type="PRINTS" id="PR00237">
    <property type="entry name" value="GPCRRHODOPSN"/>
</dbReference>
<evidence type="ECO:0000256" key="8">
    <source>
        <dbReference type="ARBA" id="ARBA00023224"/>
    </source>
</evidence>
<feature type="transmembrane region" description="Helical" evidence="11">
    <location>
        <begin position="247"/>
        <end position="267"/>
    </location>
</feature>
<evidence type="ECO:0000313" key="13">
    <source>
        <dbReference type="EMBL" id="KAL0276720.1"/>
    </source>
</evidence>
<dbReference type="Pfam" id="PF00001">
    <property type="entry name" value="7tm_1"/>
    <property type="match status" value="1"/>
</dbReference>